<protein>
    <recommendedName>
        <fullName evidence="4">LPS export ABC transporter periplasmic protein LptC</fullName>
    </recommendedName>
</protein>
<reference evidence="2" key="1">
    <citation type="submission" date="2023-02" db="EMBL/GenBank/DDBJ databases">
        <title>Host association and intracellularity evolved multiple times independently in the Rickettsiales.</title>
        <authorList>
            <person name="Castelli M."/>
            <person name="Nardi T."/>
            <person name="Gammuto L."/>
            <person name="Bellinzona G."/>
            <person name="Sabaneyeva E."/>
            <person name="Potekhin A."/>
            <person name="Serra V."/>
            <person name="Petroni G."/>
            <person name="Sassera D."/>
        </authorList>
    </citation>
    <scope>NUCLEOTIDE SEQUENCE</scope>
    <source>
        <strain evidence="2">USBL-36I1</strain>
    </source>
</reference>
<accession>A0AAE4VM52</accession>
<sequence length="241" mass="28423">MCFHSDKIKYNILYKKKLIIISILFFFCIYYFNNTKFLLNYKQYLSFFNFKTYEPLYAYEKAYEKVDGKKVNDKKVDDKKVNDKKDNGKKVNISESIHAYELVSQINIPDSGTWNIKSNKITYNEKSEIIIVNLQSLEFGSEKNNSKFINHIKFSSPYTKIYDKKASFMHPSVVTTLDNYQYTIYGDDGILDMKQKIVSINKARIISDKITINCEKLSIDMINNKTIMQEKVCIEFTDEKF</sequence>
<comment type="caution">
    <text evidence="2">The sequence shown here is derived from an EMBL/GenBank/DDBJ whole genome shotgun (WGS) entry which is preliminary data.</text>
</comment>
<feature type="transmembrane region" description="Helical" evidence="1">
    <location>
        <begin position="12"/>
        <end position="32"/>
    </location>
</feature>
<evidence type="ECO:0000313" key="2">
    <source>
        <dbReference type="EMBL" id="MDZ5761154.1"/>
    </source>
</evidence>
<keyword evidence="1" id="KW-0812">Transmembrane</keyword>
<keyword evidence="1" id="KW-0472">Membrane</keyword>
<dbReference type="EMBL" id="JARGYU010000001">
    <property type="protein sequence ID" value="MDZ5761154.1"/>
    <property type="molecule type" value="Genomic_DNA"/>
</dbReference>
<evidence type="ECO:0000313" key="3">
    <source>
        <dbReference type="Proteomes" id="UP001289135"/>
    </source>
</evidence>
<evidence type="ECO:0008006" key="4">
    <source>
        <dbReference type="Google" id="ProtNLM"/>
    </source>
</evidence>
<keyword evidence="3" id="KW-1185">Reference proteome</keyword>
<dbReference type="Proteomes" id="UP001289135">
    <property type="component" value="Unassembled WGS sequence"/>
</dbReference>
<organism evidence="2 3">
    <name type="scientific">Lyticum sinuosum</name>
    <dbReference type="NCBI Taxonomy" id="1332059"/>
    <lineage>
        <taxon>Bacteria</taxon>
        <taxon>Pseudomonadati</taxon>
        <taxon>Pseudomonadota</taxon>
        <taxon>Alphaproteobacteria</taxon>
        <taxon>Rickettsiales</taxon>
        <taxon>Lyticum</taxon>
    </lineage>
</organism>
<gene>
    <name evidence="2" type="ORF">Lyticum_00321</name>
</gene>
<evidence type="ECO:0000256" key="1">
    <source>
        <dbReference type="SAM" id="Phobius"/>
    </source>
</evidence>
<proteinExistence type="predicted"/>
<keyword evidence="1" id="KW-1133">Transmembrane helix</keyword>
<dbReference type="RefSeq" id="WP_322498575.1">
    <property type="nucleotide sequence ID" value="NZ_JARGYU010000001.1"/>
</dbReference>
<name>A0AAE4VM52_9RICK</name>
<dbReference type="AlphaFoldDB" id="A0AAE4VM52"/>